<dbReference type="KEGG" id="phb:HYN04_10655"/>
<dbReference type="RefSeq" id="WP_110450741.1">
    <property type="nucleotide sequence ID" value="NZ_CP029479.1"/>
</dbReference>
<evidence type="ECO:0008006" key="3">
    <source>
        <dbReference type="Google" id="ProtNLM"/>
    </source>
</evidence>
<name>A0A2Z3HTI9_9CAUL</name>
<keyword evidence="2" id="KW-1185">Reference proteome</keyword>
<gene>
    <name evidence="1" type="ORF">HYN04_10655</name>
</gene>
<accession>A0A2Z3HTI9</accession>
<dbReference type="Gene3D" id="3.40.50.2000">
    <property type="entry name" value="Glycogen Phosphorylase B"/>
    <property type="match status" value="1"/>
</dbReference>
<organism evidence="1 2">
    <name type="scientific">Phenylobacterium parvum</name>
    <dbReference type="NCBI Taxonomy" id="2201350"/>
    <lineage>
        <taxon>Bacteria</taxon>
        <taxon>Pseudomonadati</taxon>
        <taxon>Pseudomonadota</taxon>
        <taxon>Alphaproteobacteria</taxon>
        <taxon>Caulobacterales</taxon>
        <taxon>Caulobacteraceae</taxon>
        <taxon>Phenylobacterium</taxon>
    </lineage>
</organism>
<dbReference type="EMBL" id="CP029479">
    <property type="protein sequence ID" value="AWM78175.1"/>
    <property type="molecule type" value="Genomic_DNA"/>
</dbReference>
<dbReference type="SUPFAM" id="SSF53756">
    <property type="entry name" value="UDP-Glycosyltransferase/glycogen phosphorylase"/>
    <property type="match status" value="1"/>
</dbReference>
<proteinExistence type="predicted"/>
<sequence length="652" mass="69614">MGQGDAPERTRRALAAAFDPVFYRTVYDDIARSGADPFRHYAETGWREGRDPAPWFSTRAYLERRPDVSGSDPFSHYLDRGWREGAEPAPSRHRERFLERSGAPVRAPAVALDAGEPQGPAVAPVDPDLPEGLTRESARELVAAAFDRAHYLSAYPDIAAAGVDPLDHYLTAGRREGRDPRPDFNAADYLEVNPDVAASGVDPFLHWRVAGQAEGRPLRFELGFRGRIVAGLTPLSERQEAAARAAADLPAGPARGLSPLSVKGRGGGLHLTFSHDDYTARVGGAQLCLQTEAAGLAGRGIDHLHLFPVAPWPTLRPAGSRAAVGVVWNGRTLGGFAAADIRRAVKARAARSPGGVTFAIHSLLGHEIGETLDVLAAAGARRGLFWMHDFAGLCAGYHLMRDEARDCGAPPAGSAACRICVFGPGRDLHLSAHRRLFETLDLTLVAPSQAALDVWNAAPDAPQAQRQVVHPHARLAPTGRRAEGDPEAPLAVAFLGMPSAYKGWPVFTDLAHRFRDDPRYRFVRLGSAAAPGAPADHIDVSVTADNPHAMRQALETAGIDVAVLWSLCRETFSFAAYEAAAAGAAILTGPDSGNIAAFTRAGGHGLVLPDESALFAQFESGAVRYLSRASRNPDICDITYSGMSVDLLEALS</sequence>
<evidence type="ECO:0000313" key="2">
    <source>
        <dbReference type="Proteomes" id="UP000247763"/>
    </source>
</evidence>
<evidence type="ECO:0000313" key="1">
    <source>
        <dbReference type="EMBL" id="AWM78175.1"/>
    </source>
</evidence>
<reference evidence="2" key="1">
    <citation type="submission" date="2018-05" db="EMBL/GenBank/DDBJ databases">
        <title>Genome sequencing of Phenylobacterium sp. HYN0004.</title>
        <authorList>
            <person name="Yi H."/>
            <person name="Baek C."/>
        </authorList>
    </citation>
    <scope>NUCLEOTIDE SEQUENCE [LARGE SCALE GENOMIC DNA]</scope>
    <source>
        <strain evidence="2">HYN0004</strain>
    </source>
</reference>
<dbReference type="AlphaFoldDB" id="A0A2Z3HTI9"/>
<dbReference type="Proteomes" id="UP000247763">
    <property type="component" value="Chromosome"/>
</dbReference>
<dbReference type="OrthoDB" id="7527830at2"/>
<protein>
    <recommendedName>
        <fullName evidence="3">Glycosyl transferase family 1 domain-containing protein</fullName>
    </recommendedName>
</protein>